<dbReference type="Pfam" id="PF00378">
    <property type="entry name" value="ECH_1"/>
    <property type="match status" value="1"/>
</dbReference>
<dbReference type="InterPro" id="IPR001753">
    <property type="entry name" value="Enoyl-CoA_hydra/iso"/>
</dbReference>
<dbReference type="InterPro" id="IPR029045">
    <property type="entry name" value="ClpP/crotonase-like_dom_sf"/>
</dbReference>
<comment type="similarity">
    <text evidence="1 2">Belongs to the enoyl-CoA hydratase/isomerase family.</text>
</comment>
<protein>
    <submittedName>
        <fullName evidence="4">Enoyl-CoA hydratase</fullName>
    </submittedName>
</protein>
<dbReference type="PROSITE" id="PS00166">
    <property type="entry name" value="ENOYL_COA_HYDRATASE"/>
    <property type="match status" value="1"/>
</dbReference>
<evidence type="ECO:0000256" key="1">
    <source>
        <dbReference type="ARBA" id="ARBA00005254"/>
    </source>
</evidence>
<gene>
    <name evidence="4" type="ORF">SAMN05444336_11226</name>
</gene>
<keyword evidence="5" id="KW-1185">Reference proteome</keyword>
<evidence type="ECO:0000256" key="3">
    <source>
        <dbReference type="SAM" id="MobiDB-lite"/>
    </source>
</evidence>
<dbReference type="PANTHER" id="PTHR43802">
    <property type="entry name" value="ENOYL-COA HYDRATASE"/>
    <property type="match status" value="1"/>
</dbReference>
<organism evidence="4 5">
    <name type="scientific">Albimonas donghaensis</name>
    <dbReference type="NCBI Taxonomy" id="356660"/>
    <lineage>
        <taxon>Bacteria</taxon>
        <taxon>Pseudomonadati</taxon>
        <taxon>Pseudomonadota</taxon>
        <taxon>Alphaproteobacteria</taxon>
        <taxon>Rhodobacterales</taxon>
        <taxon>Paracoccaceae</taxon>
        <taxon>Albimonas</taxon>
    </lineage>
</organism>
<dbReference type="OrthoDB" id="9795613at2"/>
<dbReference type="PANTHER" id="PTHR43802:SF1">
    <property type="entry name" value="IP11341P-RELATED"/>
    <property type="match status" value="1"/>
</dbReference>
<evidence type="ECO:0000313" key="4">
    <source>
        <dbReference type="EMBL" id="SDX87926.1"/>
    </source>
</evidence>
<accession>A0A1H3FAA0</accession>
<name>A0A1H3FAA0_9RHOB</name>
<evidence type="ECO:0000256" key="2">
    <source>
        <dbReference type="RuleBase" id="RU003707"/>
    </source>
</evidence>
<dbReference type="RefSeq" id="WP_092685134.1">
    <property type="nucleotide sequence ID" value="NZ_FNMZ01000012.1"/>
</dbReference>
<dbReference type="InterPro" id="IPR018376">
    <property type="entry name" value="Enoyl-CoA_hyd/isom_CS"/>
</dbReference>
<dbReference type="STRING" id="356660.SAMN05444336_11226"/>
<reference evidence="4 5" key="1">
    <citation type="submission" date="2016-10" db="EMBL/GenBank/DDBJ databases">
        <authorList>
            <person name="de Groot N.N."/>
        </authorList>
    </citation>
    <scope>NUCLEOTIDE SEQUENCE [LARGE SCALE GENOMIC DNA]</scope>
    <source>
        <strain evidence="4 5">DSM 17890</strain>
    </source>
</reference>
<dbReference type="Proteomes" id="UP000199118">
    <property type="component" value="Unassembled WGS sequence"/>
</dbReference>
<dbReference type="SUPFAM" id="SSF52096">
    <property type="entry name" value="ClpP/crotonase"/>
    <property type="match status" value="1"/>
</dbReference>
<evidence type="ECO:0000313" key="5">
    <source>
        <dbReference type="Proteomes" id="UP000199118"/>
    </source>
</evidence>
<sequence>MSDDILLIDAPRPMVRRLTLNRPEKRNAMSNALCARLFKALEDADLDPDVRVTVIRGAGPSFCSGYDLSADLEADRPYHTARGHQSWSRHVVEGWFRMWDLAKPVVAQVHGHCLAGGSELATACDVVYVAEDAQIGYPPTRLMSPPDMQFHPWLMGMRRAMEMYLTGDSISGAQAAADGFATRAFPADRLEDEVLDFAERAAKVPSDLQQINKRSVHRAMEIMGMRDGLRAGTEIQSLAFTTDPSREYRERFKRDGGSVKGLLTERDKPFEG</sequence>
<dbReference type="EMBL" id="FNMZ01000012">
    <property type="protein sequence ID" value="SDX87926.1"/>
    <property type="molecule type" value="Genomic_DNA"/>
</dbReference>
<dbReference type="Gene3D" id="3.90.226.10">
    <property type="entry name" value="2-enoyl-CoA Hydratase, Chain A, domain 1"/>
    <property type="match status" value="1"/>
</dbReference>
<dbReference type="GO" id="GO:0003824">
    <property type="term" value="F:catalytic activity"/>
    <property type="evidence" value="ECO:0007669"/>
    <property type="project" value="InterPro"/>
</dbReference>
<dbReference type="CDD" id="cd06558">
    <property type="entry name" value="crotonase-like"/>
    <property type="match status" value="1"/>
</dbReference>
<dbReference type="AlphaFoldDB" id="A0A1H3FAA0"/>
<proteinExistence type="inferred from homology"/>
<feature type="region of interest" description="Disordered" evidence="3">
    <location>
        <begin position="252"/>
        <end position="272"/>
    </location>
</feature>